<sequence>MPFIRRSDRSAFVRRLFSGLLLPGILSMSSLPALAGEGAPSGASTASPESEYSSLTLPVSNFGFRGVARDRYGSLYLSSTLKNGLFVLPPSCRSEDCATLIPLTPGLSDPGDVVADPVRGGAYVLLRLGDKVDYLPRGCLAAGCLEVHPLPERPAYPFRAVYDRGRQRLAVLDRLSNKIVLISSGCQGRHCLSFLPLPPKSGTPSGLAYDSRRKDLWVSYRQGTLVRVPPACRRLSCETTYPPGKTDLTLTSPVVSDKDDALYLSAKKGGAIGWVDLAENPPKLRLASLETTSGMISHLVPLPSGGVYLVTGLVSGRPPGESHPHGGFFSRPQGSAGGFDLRLFALPGGTPSALSPGGHNDLWMTVDDQDALFRLSLTCKRKSPVLSKVCVTRIPFEKIETLYHSRYHQEIQVPQEPSPDLSRPSD</sequence>
<dbReference type="AlphaFoldDB" id="C6HZ92"/>
<dbReference type="InterPro" id="IPR015943">
    <property type="entry name" value="WD40/YVTN_repeat-like_dom_sf"/>
</dbReference>
<evidence type="ECO:0000313" key="2">
    <source>
        <dbReference type="EMBL" id="EES52103.1"/>
    </source>
</evidence>
<accession>C6HZ92</accession>
<feature type="chain" id="PRO_5002966220" evidence="1">
    <location>
        <begin position="36"/>
        <end position="426"/>
    </location>
</feature>
<dbReference type="EMBL" id="GG693880">
    <property type="protein sequence ID" value="EES52103.1"/>
    <property type="molecule type" value="Genomic_DNA"/>
</dbReference>
<evidence type="ECO:0000313" key="3">
    <source>
        <dbReference type="Proteomes" id="UP000009374"/>
    </source>
</evidence>
<dbReference type="SUPFAM" id="SSF101898">
    <property type="entry name" value="NHL repeat"/>
    <property type="match status" value="1"/>
</dbReference>
<dbReference type="Gene3D" id="2.130.10.10">
    <property type="entry name" value="YVTN repeat-like/Quinoprotein amine dehydrogenase"/>
    <property type="match status" value="1"/>
</dbReference>
<keyword evidence="3" id="KW-1185">Reference proteome</keyword>
<feature type="signal peptide" evidence="1">
    <location>
        <begin position="1"/>
        <end position="35"/>
    </location>
</feature>
<proteinExistence type="predicted"/>
<reference evidence="2 3" key="1">
    <citation type="journal article" date="2009" name="Appl. Environ. Microbiol.">
        <title>Community genomic and proteomic analyses of chemoautotrophic iron-oxidizing "Leptospirillum rubarum" (Group II) and "Leptospirillum ferrodiazotrophum" (Group III) bacteria in acid mine drainage biofilms.</title>
        <authorList>
            <person name="Goltsman D.S."/>
            <person name="Denef V.J."/>
            <person name="Singer S.W."/>
            <person name="VerBerkmoes N.C."/>
            <person name="Lefsrud M."/>
            <person name="Mueller R.S."/>
            <person name="Dick G.J."/>
            <person name="Sun C.L."/>
            <person name="Wheeler K.E."/>
            <person name="Zemla A."/>
            <person name="Baker B.J."/>
            <person name="Hauser L."/>
            <person name="Land M."/>
            <person name="Shah M.B."/>
            <person name="Thelen M.P."/>
            <person name="Hettich R.L."/>
            <person name="Banfield J.F."/>
        </authorList>
    </citation>
    <scope>NUCLEOTIDE SEQUENCE [LARGE SCALE GENOMIC DNA]</scope>
</reference>
<dbReference type="Proteomes" id="UP000009374">
    <property type="component" value="Unassembled WGS sequence"/>
</dbReference>
<keyword evidence="1" id="KW-0732">Signal</keyword>
<name>C6HZ92_9BACT</name>
<evidence type="ECO:0000256" key="1">
    <source>
        <dbReference type="SAM" id="SignalP"/>
    </source>
</evidence>
<organism evidence="2 3">
    <name type="scientific">Leptospirillum ferrodiazotrophum</name>
    <dbReference type="NCBI Taxonomy" id="412449"/>
    <lineage>
        <taxon>Bacteria</taxon>
        <taxon>Pseudomonadati</taxon>
        <taxon>Nitrospirota</taxon>
        <taxon>Nitrospiria</taxon>
        <taxon>Nitrospirales</taxon>
        <taxon>Nitrospiraceae</taxon>
        <taxon>Leptospirillum</taxon>
    </lineage>
</organism>
<gene>
    <name evidence="2" type="ORF">UBAL3_94530068</name>
</gene>
<protein>
    <submittedName>
        <fullName evidence="2">Uncharacterized protein</fullName>
    </submittedName>
</protein>